<dbReference type="GO" id="GO:0006401">
    <property type="term" value="P:RNA catabolic process"/>
    <property type="evidence" value="ECO:0007669"/>
    <property type="project" value="InterPro"/>
</dbReference>
<dbReference type="GO" id="GO:0016787">
    <property type="term" value="F:hydrolase activity"/>
    <property type="evidence" value="ECO:0007669"/>
    <property type="project" value="UniProtKB-KW"/>
</dbReference>
<evidence type="ECO:0000313" key="8">
    <source>
        <dbReference type="Proteomes" id="UP000375525"/>
    </source>
</evidence>
<dbReference type="RefSeq" id="WP_150782335.1">
    <property type="nucleotide sequence ID" value="NZ_CABVIH010000037.1"/>
</dbReference>
<name>A0A5E7Q078_PSEFL</name>
<organism evidence="7 8">
    <name type="scientific">Pseudomonas fluorescens</name>
    <dbReference type="NCBI Taxonomy" id="294"/>
    <lineage>
        <taxon>Bacteria</taxon>
        <taxon>Pseudomonadati</taxon>
        <taxon>Pseudomonadota</taxon>
        <taxon>Gammaproteobacteria</taxon>
        <taxon>Pseudomonadales</taxon>
        <taxon>Pseudomonadaceae</taxon>
        <taxon>Pseudomonas</taxon>
    </lineage>
</organism>
<keyword evidence="5 7" id="KW-0378">Hydrolase</keyword>
<gene>
    <name evidence="7" type="primary">yoeB</name>
    <name evidence="7" type="ORF">PS880_05596</name>
</gene>
<sequence>MSQQSKHRNKAVARTNTLISFTPKGWEDFEYWAKTDMKVMDSIRDLLNECSRTPYTGTGKPEGLKGDLSGFWSRRITKEHRLVYFVEAGNITVIACRFHY</sequence>
<dbReference type="InterPro" id="IPR035093">
    <property type="entry name" value="RelE/ParE_toxin_dom_sf"/>
</dbReference>
<dbReference type="PANTHER" id="PTHR38039:SF1">
    <property type="entry name" value="TOXIN YOEB"/>
    <property type="match status" value="1"/>
</dbReference>
<dbReference type="Gene3D" id="3.30.2310.20">
    <property type="entry name" value="RelE-like"/>
    <property type="match status" value="1"/>
</dbReference>
<proteinExistence type="inferred from homology"/>
<evidence type="ECO:0000256" key="2">
    <source>
        <dbReference type="ARBA" id="ARBA00022649"/>
    </source>
</evidence>
<dbReference type="InterPro" id="IPR009614">
    <property type="entry name" value="YoeB_toxin"/>
</dbReference>
<dbReference type="SUPFAM" id="SSF143011">
    <property type="entry name" value="RelE-like"/>
    <property type="match status" value="1"/>
</dbReference>
<comment type="similarity">
    <text evidence="1">Belongs to the YoeB family.</text>
</comment>
<accession>A0A5E7Q078</accession>
<keyword evidence="2" id="KW-1277">Toxin-antitoxin system</keyword>
<evidence type="ECO:0000256" key="4">
    <source>
        <dbReference type="ARBA" id="ARBA00022759"/>
    </source>
</evidence>
<dbReference type="AlphaFoldDB" id="A0A5E7Q078"/>
<dbReference type="PANTHER" id="PTHR38039">
    <property type="entry name" value="TOXIN YOEB"/>
    <property type="match status" value="1"/>
</dbReference>
<evidence type="ECO:0000256" key="5">
    <source>
        <dbReference type="ARBA" id="ARBA00022801"/>
    </source>
</evidence>
<dbReference type="EMBL" id="CABVIH010000037">
    <property type="protein sequence ID" value="VVP54650.1"/>
    <property type="molecule type" value="Genomic_DNA"/>
</dbReference>
<evidence type="ECO:0000256" key="3">
    <source>
        <dbReference type="ARBA" id="ARBA00022722"/>
    </source>
</evidence>
<dbReference type="GO" id="GO:0004519">
    <property type="term" value="F:endonuclease activity"/>
    <property type="evidence" value="ECO:0007669"/>
    <property type="project" value="UniProtKB-KW"/>
</dbReference>
<keyword evidence="3" id="KW-0540">Nuclease</keyword>
<reference evidence="7 8" key="1">
    <citation type="submission" date="2019-09" db="EMBL/GenBank/DDBJ databases">
        <authorList>
            <person name="Chandra G."/>
            <person name="Truman W A."/>
        </authorList>
    </citation>
    <scope>NUCLEOTIDE SEQUENCE [LARGE SCALE GENOMIC DNA]</scope>
    <source>
        <strain evidence="7">PS880</strain>
    </source>
</reference>
<evidence type="ECO:0000313" key="7">
    <source>
        <dbReference type="EMBL" id="VVP54650.1"/>
    </source>
</evidence>
<dbReference type="NCBIfam" id="TIGR02116">
    <property type="entry name" value="toxin_Txe_YoeB"/>
    <property type="match status" value="1"/>
</dbReference>
<evidence type="ECO:0000256" key="1">
    <source>
        <dbReference type="ARBA" id="ARBA00008172"/>
    </source>
</evidence>
<protein>
    <recommendedName>
        <fullName evidence="6">Putative mRNA interferase YoeB</fullName>
    </recommendedName>
</protein>
<keyword evidence="4" id="KW-0255">Endonuclease</keyword>
<evidence type="ECO:0000256" key="6">
    <source>
        <dbReference type="ARBA" id="ARBA00030388"/>
    </source>
</evidence>
<dbReference type="Proteomes" id="UP000375525">
    <property type="component" value="Unassembled WGS sequence"/>
</dbReference>
<dbReference type="OrthoDB" id="9801102at2"/>
<dbReference type="Pfam" id="PF06769">
    <property type="entry name" value="YoeB_toxin"/>
    <property type="match status" value="1"/>
</dbReference>